<evidence type="ECO:0000313" key="2">
    <source>
        <dbReference type="EMBL" id="KAJ3619908.1"/>
    </source>
</evidence>
<reference evidence="2" key="1">
    <citation type="journal article" date="2023" name="G3 (Bethesda)">
        <title>Whole genome assemblies of Zophobas morio and Tenebrio molitor.</title>
        <authorList>
            <person name="Kaur S."/>
            <person name="Stinson S.A."/>
            <person name="diCenzo G.C."/>
        </authorList>
    </citation>
    <scope>NUCLEOTIDE SEQUENCE</scope>
    <source>
        <strain evidence="2">QUZm001</strain>
    </source>
</reference>
<dbReference type="EMBL" id="JALNTZ010002113">
    <property type="protein sequence ID" value="KAJ3619908.1"/>
    <property type="molecule type" value="Genomic_DNA"/>
</dbReference>
<proteinExistence type="predicted"/>
<dbReference type="Proteomes" id="UP001168821">
    <property type="component" value="Unassembled WGS sequence"/>
</dbReference>
<dbReference type="SUPFAM" id="SSF46565">
    <property type="entry name" value="Chaperone J-domain"/>
    <property type="match status" value="1"/>
</dbReference>
<dbReference type="InterPro" id="IPR001623">
    <property type="entry name" value="DnaJ_domain"/>
</dbReference>
<dbReference type="Gene3D" id="1.10.287.110">
    <property type="entry name" value="DnaJ domain"/>
    <property type="match status" value="1"/>
</dbReference>
<evidence type="ECO:0000313" key="3">
    <source>
        <dbReference type="Proteomes" id="UP001168821"/>
    </source>
</evidence>
<dbReference type="InterPro" id="IPR036869">
    <property type="entry name" value="J_dom_sf"/>
</dbReference>
<accession>A0AA38HHL8</accession>
<organism evidence="2 3">
    <name type="scientific">Zophobas morio</name>
    <dbReference type="NCBI Taxonomy" id="2755281"/>
    <lineage>
        <taxon>Eukaryota</taxon>
        <taxon>Metazoa</taxon>
        <taxon>Ecdysozoa</taxon>
        <taxon>Arthropoda</taxon>
        <taxon>Hexapoda</taxon>
        <taxon>Insecta</taxon>
        <taxon>Pterygota</taxon>
        <taxon>Neoptera</taxon>
        <taxon>Endopterygota</taxon>
        <taxon>Coleoptera</taxon>
        <taxon>Polyphaga</taxon>
        <taxon>Cucujiformia</taxon>
        <taxon>Tenebrionidae</taxon>
        <taxon>Zophobas</taxon>
    </lineage>
</organism>
<dbReference type="Pfam" id="PF00226">
    <property type="entry name" value="DnaJ"/>
    <property type="match status" value="1"/>
</dbReference>
<keyword evidence="3" id="KW-1185">Reference proteome</keyword>
<name>A0AA38HHL8_9CUCU</name>
<dbReference type="PROSITE" id="PS50076">
    <property type="entry name" value="DNAJ_2"/>
    <property type="match status" value="1"/>
</dbReference>
<feature type="domain" description="J" evidence="1">
    <location>
        <begin position="53"/>
        <end position="113"/>
    </location>
</feature>
<dbReference type="AlphaFoldDB" id="A0AA38HHL8"/>
<sequence>MLDQVVDLGVNSMYEENTEDFYNTDTIEFDADSDFEDFFEKTKTLALNSELDEAFEYFGMNYGTDVNEFKKMYRVLAKQYHPDINKDPSAAVEMKQINMYKSIVEEYFERNGE</sequence>
<protein>
    <recommendedName>
        <fullName evidence="1">J domain-containing protein</fullName>
    </recommendedName>
</protein>
<comment type="caution">
    <text evidence="2">The sequence shown here is derived from an EMBL/GenBank/DDBJ whole genome shotgun (WGS) entry which is preliminary data.</text>
</comment>
<gene>
    <name evidence="2" type="ORF">Zmor_008665</name>
</gene>
<evidence type="ECO:0000259" key="1">
    <source>
        <dbReference type="PROSITE" id="PS50076"/>
    </source>
</evidence>
<dbReference type="PRINTS" id="PR00625">
    <property type="entry name" value="JDOMAIN"/>
</dbReference>